<sequence length="50" mass="5642">MILPSDVARLVLGYLSDEGLVRSRQVFLEESPHLSEIRQTAAQGQQVYIQ</sequence>
<organism>
    <name type="scientific">Branchiostoma floridae</name>
    <name type="common">Florida lancelet</name>
    <name type="synonym">Amphioxus</name>
    <dbReference type="NCBI Taxonomy" id="7739"/>
    <lineage>
        <taxon>Eukaryota</taxon>
        <taxon>Metazoa</taxon>
        <taxon>Chordata</taxon>
        <taxon>Cephalochordata</taxon>
        <taxon>Leptocardii</taxon>
        <taxon>Amphioxiformes</taxon>
        <taxon>Branchiostomatidae</taxon>
        <taxon>Branchiostoma</taxon>
    </lineage>
</organism>
<accession>C3YPM0</accession>
<dbReference type="InterPro" id="IPR052850">
    <property type="entry name" value="NPAT_LisH"/>
</dbReference>
<dbReference type="PANTHER" id="PTHR15087">
    <property type="entry name" value="PROTEIN NPAT"/>
    <property type="match status" value="1"/>
</dbReference>
<gene>
    <name evidence="1" type="ORF">BRAFLDRAFT_121168</name>
</gene>
<name>C3YPM0_BRAFL</name>
<protein>
    <submittedName>
        <fullName evidence="1">Uncharacterized protein</fullName>
    </submittedName>
</protein>
<dbReference type="AlphaFoldDB" id="C3YPM0"/>
<dbReference type="PANTHER" id="PTHR15087:SF14">
    <property type="entry name" value="PROTEIN NPAT"/>
    <property type="match status" value="1"/>
</dbReference>
<dbReference type="PROSITE" id="PS50896">
    <property type="entry name" value="LISH"/>
    <property type="match status" value="1"/>
</dbReference>
<reference evidence="1" key="1">
    <citation type="journal article" date="2008" name="Nature">
        <title>The amphioxus genome and the evolution of the chordate karyotype.</title>
        <authorList>
            <consortium name="US DOE Joint Genome Institute (JGI-PGF)"/>
            <person name="Putnam N.H."/>
            <person name="Butts T."/>
            <person name="Ferrier D.E.K."/>
            <person name="Furlong R.F."/>
            <person name="Hellsten U."/>
            <person name="Kawashima T."/>
            <person name="Robinson-Rechavi M."/>
            <person name="Shoguchi E."/>
            <person name="Terry A."/>
            <person name="Yu J.-K."/>
            <person name="Benito-Gutierrez E.L."/>
            <person name="Dubchak I."/>
            <person name="Garcia-Fernandez J."/>
            <person name="Gibson-Brown J.J."/>
            <person name="Grigoriev I.V."/>
            <person name="Horton A.C."/>
            <person name="de Jong P.J."/>
            <person name="Jurka J."/>
            <person name="Kapitonov V.V."/>
            <person name="Kohara Y."/>
            <person name="Kuroki Y."/>
            <person name="Lindquist E."/>
            <person name="Lucas S."/>
            <person name="Osoegawa K."/>
            <person name="Pennacchio L.A."/>
            <person name="Salamov A.A."/>
            <person name="Satou Y."/>
            <person name="Sauka-Spengler T."/>
            <person name="Schmutz J."/>
            <person name="Shin-I T."/>
            <person name="Toyoda A."/>
            <person name="Bronner-Fraser M."/>
            <person name="Fujiyama A."/>
            <person name="Holland L.Z."/>
            <person name="Holland P.W.H."/>
            <person name="Satoh N."/>
            <person name="Rokhsar D.S."/>
        </authorList>
    </citation>
    <scope>NUCLEOTIDE SEQUENCE [LARGE SCALE GENOMIC DNA]</scope>
    <source>
        <strain evidence="1">S238N-H82</strain>
        <tissue evidence="1">Testes</tissue>
    </source>
</reference>
<dbReference type="InterPro" id="IPR006594">
    <property type="entry name" value="LisH"/>
</dbReference>
<dbReference type="InParanoid" id="C3YPM0"/>
<dbReference type="EMBL" id="GG666538">
    <property type="protein sequence ID" value="EEN57804.1"/>
    <property type="molecule type" value="Genomic_DNA"/>
</dbReference>
<evidence type="ECO:0000313" key="1">
    <source>
        <dbReference type="EMBL" id="EEN57804.1"/>
    </source>
</evidence>
<proteinExistence type="predicted"/>
<feature type="non-terminal residue" evidence="1">
    <location>
        <position position="50"/>
    </location>
</feature>